<dbReference type="Pfam" id="PF13677">
    <property type="entry name" value="MotB_plug"/>
    <property type="match status" value="1"/>
</dbReference>
<keyword evidence="2 3" id="KW-0472">Membrane</keyword>
<feature type="domain" description="Motility protein B-like N-terminal" evidence="4">
    <location>
        <begin position="17"/>
        <end position="58"/>
    </location>
</feature>
<evidence type="ECO:0000259" key="4">
    <source>
        <dbReference type="Pfam" id="PF13677"/>
    </source>
</evidence>
<dbReference type="InterPro" id="IPR025713">
    <property type="entry name" value="MotB-like_N_dom"/>
</dbReference>
<protein>
    <recommendedName>
        <fullName evidence="4">Motility protein B-like N-terminal domain-containing protein</fullName>
    </recommendedName>
</protein>
<accession>A0ABQ5U653</accession>
<dbReference type="RefSeq" id="WP_169561470.1">
    <property type="nucleotide sequence ID" value="NZ_BSNF01000008.1"/>
</dbReference>
<keyword evidence="6" id="KW-1185">Reference proteome</keyword>
<comment type="caution">
    <text evidence="5">The sequence shown here is derived from an EMBL/GenBank/DDBJ whole genome shotgun (WGS) entry which is preliminary data.</text>
</comment>
<evidence type="ECO:0000313" key="6">
    <source>
        <dbReference type="Proteomes" id="UP001161409"/>
    </source>
</evidence>
<keyword evidence="3" id="KW-0812">Transmembrane</keyword>
<evidence type="ECO:0000256" key="2">
    <source>
        <dbReference type="ARBA" id="ARBA00023136"/>
    </source>
</evidence>
<dbReference type="Proteomes" id="UP001161409">
    <property type="component" value="Unassembled WGS sequence"/>
</dbReference>
<evidence type="ECO:0000256" key="3">
    <source>
        <dbReference type="SAM" id="Phobius"/>
    </source>
</evidence>
<name>A0ABQ5U653_9PROT</name>
<evidence type="ECO:0000313" key="5">
    <source>
        <dbReference type="EMBL" id="GLQ07394.1"/>
    </source>
</evidence>
<feature type="transmembrane region" description="Helical" evidence="3">
    <location>
        <begin position="20"/>
        <end position="39"/>
    </location>
</feature>
<reference evidence="5" key="2">
    <citation type="submission" date="2023-01" db="EMBL/GenBank/DDBJ databases">
        <title>Draft genome sequence of Sneathiella chinensis strain NBRC 103408.</title>
        <authorList>
            <person name="Sun Q."/>
            <person name="Mori K."/>
        </authorList>
    </citation>
    <scope>NUCLEOTIDE SEQUENCE</scope>
    <source>
        <strain evidence="5">NBRC 103408</strain>
    </source>
</reference>
<organism evidence="5 6">
    <name type="scientific">Sneathiella chinensis</name>
    <dbReference type="NCBI Taxonomy" id="349750"/>
    <lineage>
        <taxon>Bacteria</taxon>
        <taxon>Pseudomonadati</taxon>
        <taxon>Pseudomonadota</taxon>
        <taxon>Alphaproteobacteria</taxon>
        <taxon>Sneathiellales</taxon>
        <taxon>Sneathiellaceae</taxon>
        <taxon>Sneathiella</taxon>
    </lineage>
</organism>
<reference evidence="5" key="1">
    <citation type="journal article" date="2014" name="Int. J. Syst. Evol. Microbiol.">
        <title>Complete genome of a new Firmicutes species belonging to the dominant human colonic microbiota ('Ruminococcus bicirculans') reveals two chromosomes and a selective capacity to utilize plant glucans.</title>
        <authorList>
            <consortium name="NISC Comparative Sequencing Program"/>
            <person name="Wegmann U."/>
            <person name="Louis P."/>
            <person name="Goesmann A."/>
            <person name="Henrissat B."/>
            <person name="Duncan S.H."/>
            <person name="Flint H.J."/>
        </authorList>
    </citation>
    <scope>NUCLEOTIDE SEQUENCE</scope>
    <source>
        <strain evidence="5">NBRC 103408</strain>
    </source>
</reference>
<proteinExistence type="predicted"/>
<keyword evidence="3" id="KW-1133">Transmembrane helix</keyword>
<sequence>MTDFPDIKEKESKSANATAMVYASLYFLLLAFFIYLYSVSVPREDRVKQVIGSIDIAFKGDPKPSSNERALVGDELGLSSFHEEVRRVFDAEIPLVESELSDTGDSLRFRVPVSQIFADQEQNIRLARAGLFTETARLLVKRVGVAPTDLEILMDTGSALPTADNIAENLTARRLNALVSRFLEQGVPSRNIFIGLTQEGNNQISFRFYDRDTSAPQFRPKGEDE</sequence>
<comment type="subcellular location">
    <subcellularLocation>
        <location evidence="1">Membrane</location>
    </subcellularLocation>
</comment>
<gene>
    <name evidence="5" type="ORF">GCM10007924_26150</name>
</gene>
<dbReference type="EMBL" id="BSNF01000008">
    <property type="protein sequence ID" value="GLQ07394.1"/>
    <property type="molecule type" value="Genomic_DNA"/>
</dbReference>
<evidence type="ECO:0000256" key="1">
    <source>
        <dbReference type="ARBA" id="ARBA00004370"/>
    </source>
</evidence>